<dbReference type="CDD" id="cd04301">
    <property type="entry name" value="NAT_SF"/>
    <property type="match status" value="1"/>
</dbReference>
<dbReference type="RefSeq" id="WP_149278544.1">
    <property type="nucleotide sequence ID" value="NZ_CP043506.1"/>
</dbReference>
<dbReference type="Pfam" id="PF00583">
    <property type="entry name" value="Acetyltransf_1"/>
    <property type="match status" value="1"/>
</dbReference>
<accession>A0A5C1YKR4</accession>
<organism evidence="4 5">
    <name type="scientific">Acetobacter vaccinii</name>
    <dbReference type="NCBI Taxonomy" id="2592655"/>
    <lineage>
        <taxon>Bacteria</taxon>
        <taxon>Pseudomonadati</taxon>
        <taxon>Pseudomonadota</taxon>
        <taxon>Alphaproteobacteria</taxon>
        <taxon>Acetobacterales</taxon>
        <taxon>Acetobacteraceae</taxon>
        <taxon>Acetobacter</taxon>
    </lineage>
</organism>
<keyword evidence="2" id="KW-0012">Acyltransferase</keyword>
<dbReference type="Proteomes" id="UP000324536">
    <property type="component" value="Chromosome"/>
</dbReference>
<dbReference type="InterPro" id="IPR000182">
    <property type="entry name" value="GNAT_dom"/>
</dbReference>
<dbReference type="PANTHER" id="PTHR43420">
    <property type="entry name" value="ACETYLTRANSFERASE"/>
    <property type="match status" value="1"/>
</dbReference>
<evidence type="ECO:0000313" key="5">
    <source>
        <dbReference type="Proteomes" id="UP000324536"/>
    </source>
</evidence>
<dbReference type="GO" id="GO:0016747">
    <property type="term" value="F:acyltransferase activity, transferring groups other than amino-acyl groups"/>
    <property type="evidence" value="ECO:0007669"/>
    <property type="project" value="InterPro"/>
</dbReference>
<dbReference type="InterPro" id="IPR050680">
    <property type="entry name" value="YpeA/RimI_acetyltransf"/>
</dbReference>
<dbReference type="OrthoDB" id="9804026at2"/>
<dbReference type="KEGG" id="acek:FLP30_03105"/>
<dbReference type="Gene3D" id="3.40.630.30">
    <property type="match status" value="1"/>
</dbReference>
<evidence type="ECO:0000259" key="3">
    <source>
        <dbReference type="PROSITE" id="PS51186"/>
    </source>
</evidence>
<evidence type="ECO:0000313" key="4">
    <source>
        <dbReference type="EMBL" id="QEO16864.1"/>
    </source>
</evidence>
<keyword evidence="5" id="KW-1185">Reference proteome</keyword>
<dbReference type="PANTHER" id="PTHR43420:SF44">
    <property type="entry name" value="ACETYLTRANSFERASE YPEA"/>
    <property type="match status" value="1"/>
</dbReference>
<proteinExistence type="predicted"/>
<dbReference type="AlphaFoldDB" id="A0A5C1YKR4"/>
<keyword evidence="1 4" id="KW-0808">Transferase</keyword>
<reference evidence="4 5" key="1">
    <citation type="submission" date="2019-09" db="EMBL/GenBank/DDBJ databases">
        <title>Genome sequencing of strain KACC 21233.</title>
        <authorList>
            <person name="Heo J."/>
            <person name="Kim S.-J."/>
            <person name="Kim J.-S."/>
            <person name="Hong S.-B."/>
            <person name="Kwon S.-W."/>
        </authorList>
    </citation>
    <scope>NUCLEOTIDE SEQUENCE [LARGE SCALE GENOMIC DNA]</scope>
    <source>
        <strain evidence="4 5">KACC 21233</strain>
    </source>
</reference>
<feature type="domain" description="N-acetyltransferase" evidence="3">
    <location>
        <begin position="23"/>
        <end position="168"/>
    </location>
</feature>
<name>A0A5C1YKR4_9PROT</name>
<dbReference type="InterPro" id="IPR016181">
    <property type="entry name" value="Acyl_CoA_acyltransferase"/>
</dbReference>
<gene>
    <name evidence="4" type="ORF">FLP30_03105</name>
</gene>
<sequence length="172" mass="18240">MTPHGAPSLLSDRLVEDRPTDQTGITAVGYTQAPVLAALHALSFSQDEQWSTQAMEELLTSVGVWAGLAVWQGTPAGMIMLRRAADEAEVLTLCVAPAMRRYGLASQLVAWGLSTAATAGVAEMFLEVSVRNGGAIALYQQAGFARFGLRKRYYADGSDAYVLGRLCAGQSG</sequence>
<dbReference type="EMBL" id="CP043506">
    <property type="protein sequence ID" value="QEO16864.1"/>
    <property type="molecule type" value="Genomic_DNA"/>
</dbReference>
<protein>
    <submittedName>
        <fullName evidence="4">GNAT family N-acetyltransferase</fullName>
    </submittedName>
</protein>
<dbReference type="SUPFAM" id="SSF55729">
    <property type="entry name" value="Acyl-CoA N-acyltransferases (Nat)"/>
    <property type="match status" value="1"/>
</dbReference>
<evidence type="ECO:0000256" key="2">
    <source>
        <dbReference type="ARBA" id="ARBA00023315"/>
    </source>
</evidence>
<dbReference type="PROSITE" id="PS51186">
    <property type="entry name" value="GNAT"/>
    <property type="match status" value="1"/>
</dbReference>
<evidence type="ECO:0000256" key="1">
    <source>
        <dbReference type="ARBA" id="ARBA00022679"/>
    </source>
</evidence>